<feature type="transmembrane region" description="Helical" evidence="7">
    <location>
        <begin position="79"/>
        <end position="103"/>
    </location>
</feature>
<feature type="transmembrane region" description="Helical" evidence="7">
    <location>
        <begin position="165"/>
        <end position="181"/>
    </location>
</feature>
<dbReference type="GO" id="GO:0015179">
    <property type="term" value="F:L-amino acid transmembrane transporter activity"/>
    <property type="evidence" value="ECO:0007669"/>
    <property type="project" value="TreeGrafter"/>
</dbReference>
<name>A0A6A5RLY7_9PLEO</name>
<feature type="transmembrane region" description="Helical" evidence="7">
    <location>
        <begin position="308"/>
        <end position="332"/>
    </location>
</feature>
<evidence type="ECO:0000313" key="9">
    <source>
        <dbReference type="EMBL" id="KAF1928669.1"/>
    </source>
</evidence>
<evidence type="ECO:0000256" key="3">
    <source>
        <dbReference type="ARBA" id="ARBA00022692"/>
    </source>
</evidence>
<dbReference type="PANTHER" id="PTHR22950">
    <property type="entry name" value="AMINO ACID TRANSPORTER"/>
    <property type="match status" value="1"/>
</dbReference>
<dbReference type="GO" id="GO:0016020">
    <property type="term" value="C:membrane"/>
    <property type="evidence" value="ECO:0007669"/>
    <property type="project" value="UniProtKB-SubCell"/>
</dbReference>
<feature type="transmembrane region" description="Helical" evidence="7">
    <location>
        <begin position="232"/>
        <end position="253"/>
    </location>
</feature>
<feature type="domain" description="Amino acid transporter transmembrane" evidence="8">
    <location>
        <begin position="54"/>
        <end position="436"/>
    </location>
</feature>
<feature type="transmembrane region" description="Helical" evidence="7">
    <location>
        <begin position="193"/>
        <end position="212"/>
    </location>
</feature>
<feature type="region of interest" description="Disordered" evidence="6">
    <location>
        <begin position="1"/>
        <end position="39"/>
    </location>
</feature>
<dbReference type="Proteomes" id="UP000800082">
    <property type="component" value="Unassembled WGS sequence"/>
</dbReference>
<sequence length="476" mass="51556">MSTRTKQKTGSPNEHELQRFNTPSDVEGQVSHPASEDGFGNVEGAEIQYKTCVWWHTGVLMLAENVSLGVLALPQALAVLGIIPSLLCICFLGVIATYTGWLIGEFKLAYPQVQSFPDCGELIAGHIGREVMAAGSVLILIFISGAHILTFTVAMNALTEHGTCTLIFAIVGLIFCFVLGLPRTFKNVSKLSILSCASIIVAVFVAMIGISISKPDAGHILAVRPGIPFVKGLGPVLNIILAYTGHVAFISFQSELADPREFKKALFFEQGITITFYMTISTVIYYYAGPLVTSPALGSASPVVTKVAFGFAIPTIIIAGVVNGSVACKYIYIRMWKGTNVVHQKTIKSLGSWYSICAAFWLVAWILAESVPNFNLLLGLIAALFGSWFSYALPMVMWFYQHKGSWLKNRRMAMWSALNAFLFCVGVAIFALGMWASGHELHNGSGGKVFSCANNWSPVSAAFDRSDDRDIPPLSA</sequence>
<protein>
    <submittedName>
        <fullName evidence="9">N amino acid transport system protein</fullName>
    </submittedName>
</protein>
<feature type="transmembrane region" description="Helical" evidence="7">
    <location>
        <begin position="53"/>
        <end position="73"/>
    </location>
</feature>
<proteinExistence type="inferred from homology"/>
<evidence type="ECO:0000259" key="8">
    <source>
        <dbReference type="Pfam" id="PF01490"/>
    </source>
</evidence>
<dbReference type="PANTHER" id="PTHR22950:SF668">
    <property type="entry name" value="AMINO ACID TRANSPORTER (EUROFUNG)"/>
    <property type="match status" value="1"/>
</dbReference>
<dbReference type="EMBL" id="ML978968">
    <property type="protein sequence ID" value="KAF1928669.1"/>
    <property type="molecule type" value="Genomic_DNA"/>
</dbReference>
<evidence type="ECO:0000256" key="6">
    <source>
        <dbReference type="SAM" id="MobiDB-lite"/>
    </source>
</evidence>
<feature type="transmembrane region" description="Helical" evidence="7">
    <location>
        <begin position="352"/>
        <end position="368"/>
    </location>
</feature>
<reference evidence="9" key="1">
    <citation type="journal article" date="2020" name="Stud. Mycol.">
        <title>101 Dothideomycetes genomes: a test case for predicting lifestyles and emergence of pathogens.</title>
        <authorList>
            <person name="Haridas S."/>
            <person name="Albert R."/>
            <person name="Binder M."/>
            <person name="Bloem J."/>
            <person name="Labutti K."/>
            <person name="Salamov A."/>
            <person name="Andreopoulos B."/>
            <person name="Baker S."/>
            <person name="Barry K."/>
            <person name="Bills G."/>
            <person name="Bluhm B."/>
            <person name="Cannon C."/>
            <person name="Castanera R."/>
            <person name="Culley D."/>
            <person name="Daum C."/>
            <person name="Ezra D."/>
            <person name="Gonzalez J."/>
            <person name="Henrissat B."/>
            <person name="Kuo A."/>
            <person name="Liang C."/>
            <person name="Lipzen A."/>
            <person name="Lutzoni F."/>
            <person name="Magnuson J."/>
            <person name="Mondo S."/>
            <person name="Nolan M."/>
            <person name="Ohm R."/>
            <person name="Pangilinan J."/>
            <person name="Park H.-J."/>
            <person name="Ramirez L."/>
            <person name="Alfaro M."/>
            <person name="Sun H."/>
            <person name="Tritt A."/>
            <person name="Yoshinaga Y."/>
            <person name="Zwiers L.-H."/>
            <person name="Turgeon B."/>
            <person name="Goodwin S."/>
            <person name="Spatafora J."/>
            <person name="Crous P."/>
            <person name="Grigoriev I."/>
        </authorList>
    </citation>
    <scope>NUCLEOTIDE SEQUENCE</scope>
    <source>
        <strain evidence="9">CBS 183.55</strain>
    </source>
</reference>
<feature type="transmembrane region" description="Helical" evidence="7">
    <location>
        <begin position="265"/>
        <end position="288"/>
    </location>
</feature>
<feature type="transmembrane region" description="Helical" evidence="7">
    <location>
        <begin position="412"/>
        <end position="436"/>
    </location>
</feature>
<dbReference type="GeneID" id="54353669"/>
<dbReference type="Pfam" id="PF01490">
    <property type="entry name" value="Aa_trans"/>
    <property type="match status" value="1"/>
</dbReference>
<comment type="subcellular location">
    <subcellularLocation>
        <location evidence="1">Membrane</location>
        <topology evidence="1">Multi-pass membrane protein</topology>
    </subcellularLocation>
</comment>
<evidence type="ECO:0000256" key="5">
    <source>
        <dbReference type="ARBA" id="ARBA00023136"/>
    </source>
</evidence>
<dbReference type="RefSeq" id="XP_033448917.1">
    <property type="nucleotide sequence ID" value="XM_033596002.1"/>
</dbReference>
<accession>A0A6A5RLY7</accession>
<organism evidence="9 10">
    <name type="scientific">Didymella exigua CBS 183.55</name>
    <dbReference type="NCBI Taxonomy" id="1150837"/>
    <lineage>
        <taxon>Eukaryota</taxon>
        <taxon>Fungi</taxon>
        <taxon>Dikarya</taxon>
        <taxon>Ascomycota</taxon>
        <taxon>Pezizomycotina</taxon>
        <taxon>Dothideomycetes</taxon>
        <taxon>Pleosporomycetidae</taxon>
        <taxon>Pleosporales</taxon>
        <taxon>Pleosporineae</taxon>
        <taxon>Didymellaceae</taxon>
        <taxon>Didymella</taxon>
    </lineage>
</organism>
<dbReference type="AlphaFoldDB" id="A0A6A5RLY7"/>
<keyword evidence="10" id="KW-1185">Reference proteome</keyword>
<keyword evidence="5 7" id="KW-0472">Membrane</keyword>
<evidence type="ECO:0000256" key="7">
    <source>
        <dbReference type="SAM" id="Phobius"/>
    </source>
</evidence>
<evidence type="ECO:0000256" key="4">
    <source>
        <dbReference type="ARBA" id="ARBA00022989"/>
    </source>
</evidence>
<dbReference type="InterPro" id="IPR013057">
    <property type="entry name" value="AA_transpt_TM"/>
</dbReference>
<evidence type="ECO:0000256" key="1">
    <source>
        <dbReference type="ARBA" id="ARBA00004141"/>
    </source>
</evidence>
<gene>
    <name evidence="9" type="ORF">M421DRAFT_62819</name>
</gene>
<feature type="transmembrane region" description="Helical" evidence="7">
    <location>
        <begin position="374"/>
        <end position="400"/>
    </location>
</feature>
<keyword evidence="3 7" id="KW-0812">Transmembrane</keyword>
<evidence type="ECO:0000313" key="10">
    <source>
        <dbReference type="Proteomes" id="UP000800082"/>
    </source>
</evidence>
<keyword evidence="4 7" id="KW-1133">Transmembrane helix</keyword>
<evidence type="ECO:0000256" key="2">
    <source>
        <dbReference type="ARBA" id="ARBA00008066"/>
    </source>
</evidence>
<feature type="transmembrane region" description="Helical" evidence="7">
    <location>
        <begin position="137"/>
        <end position="159"/>
    </location>
</feature>
<feature type="compositionally biased region" description="Polar residues" evidence="6">
    <location>
        <begin position="1"/>
        <end position="12"/>
    </location>
</feature>
<comment type="similarity">
    <text evidence="2">Belongs to the amino acid/polyamine transporter 2 family.</text>
</comment>
<dbReference type="FunFam" id="1.20.1740.10:FF:000039">
    <property type="entry name" value="Neutral amino acid transporter (Eurofung)"/>
    <property type="match status" value="1"/>
</dbReference>
<dbReference type="OrthoDB" id="294730at2759"/>